<evidence type="ECO:0000256" key="1">
    <source>
        <dbReference type="SAM" id="MobiDB-lite"/>
    </source>
</evidence>
<evidence type="ECO:0000313" key="3">
    <source>
        <dbReference type="Proteomes" id="UP001159363"/>
    </source>
</evidence>
<accession>A0ABQ9GUS0</accession>
<reference evidence="2 3" key="1">
    <citation type="submission" date="2023-02" db="EMBL/GenBank/DDBJ databases">
        <title>LHISI_Scaffold_Assembly.</title>
        <authorList>
            <person name="Stuart O.P."/>
            <person name="Cleave R."/>
            <person name="Magrath M.J.L."/>
            <person name="Mikheyev A.S."/>
        </authorList>
    </citation>
    <scope>NUCLEOTIDE SEQUENCE [LARGE SCALE GENOMIC DNA]</scope>
    <source>
        <strain evidence="2">Daus_M_001</strain>
        <tissue evidence="2">Leg muscle</tissue>
    </source>
</reference>
<feature type="compositionally biased region" description="Low complexity" evidence="1">
    <location>
        <begin position="101"/>
        <end position="111"/>
    </location>
</feature>
<evidence type="ECO:0000313" key="2">
    <source>
        <dbReference type="EMBL" id="KAJ8875748.1"/>
    </source>
</evidence>
<organism evidence="2 3">
    <name type="scientific">Dryococelus australis</name>
    <dbReference type="NCBI Taxonomy" id="614101"/>
    <lineage>
        <taxon>Eukaryota</taxon>
        <taxon>Metazoa</taxon>
        <taxon>Ecdysozoa</taxon>
        <taxon>Arthropoda</taxon>
        <taxon>Hexapoda</taxon>
        <taxon>Insecta</taxon>
        <taxon>Pterygota</taxon>
        <taxon>Neoptera</taxon>
        <taxon>Polyneoptera</taxon>
        <taxon>Phasmatodea</taxon>
        <taxon>Verophasmatodea</taxon>
        <taxon>Anareolatae</taxon>
        <taxon>Phasmatidae</taxon>
        <taxon>Eurycanthinae</taxon>
        <taxon>Dryococelus</taxon>
    </lineage>
</organism>
<feature type="region of interest" description="Disordered" evidence="1">
    <location>
        <begin position="96"/>
        <end position="121"/>
    </location>
</feature>
<dbReference type="EMBL" id="JARBHB010000009">
    <property type="protein sequence ID" value="KAJ8875748.1"/>
    <property type="molecule type" value="Genomic_DNA"/>
</dbReference>
<sequence length="818" mass="91937">MFSGRQGENYVSATKRKQCFATKRNNVLVTEKKQCSRAAKKKTLFTLPGLIVPVQRPTRRLHFVKIQHIDVNCIYQRVFPTSDRCYEVNRPCNNGSGGGRAAVAARQTAQSEDLGRNSAANRHAAPGCAAEDLGASPAMSGESLSYDAELEKDGFKETIGYGGSQAETTKMRGTQSVSTARRQHVIWCPTLSVLLFGVALSHQCSCCKMFGATQRHLLGPNAALAVWLVAPSLLLGLTHDLWRDVMYIYKLLFNIITMLNETLVVPVHPLPNTLCKECCRLPVEPCSHSVLQFIIGVEVPSSRPLFLTPGKGGSHSVPGLSYKADNQTLPIENLPEVVGLPQHYAVWHCHEARQHPNSLRNVAQYAAALMVVPGSMKSISSTLARDDQLAPPEVDSVCWRRFREIPTLVERPGGERQPAMVVLWRGTGQTTCLVSEGDGLRTSVVELAGMCGRVRFGLKIWPMVAVILVLREYEVRDECACNITDMLCLRFGVTAERSADFRHVWYLSMPTHPYLSVLHNLSRKTENECENSRLEDGRLSPPQLVPYPNSSCESDSEKDTHQKRSQPKKTTAPISVEKYYKGSMPPAEIVKIRVCKAFFLSTLSISQKPVYNAHMFKSSIKIPQCDRREKYTVDTISKERKEKVRNHIKSFPYYCKADSKQCDLCEEFLLAKKESRVSNILQEKYEDHLKQKQLMPIERQYNTDLSRPNVFVCFDIENFNLPHCNVSVAIYKRKHTAYNMTAQVSVSKLGYCGLWTEALIGRSGNDIASAVIQLLERIIQNQPETEEIITWSDSYVPQNHNFLISLGLYDFFTASSRY</sequence>
<feature type="region of interest" description="Disordered" evidence="1">
    <location>
        <begin position="529"/>
        <end position="572"/>
    </location>
</feature>
<dbReference type="Proteomes" id="UP001159363">
    <property type="component" value="Chromosome 8"/>
</dbReference>
<feature type="compositionally biased region" description="Basic and acidic residues" evidence="1">
    <location>
        <begin position="529"/>
        <end position="538"/>
    </location>
</feature>
<dbReference type="PANTHER" id="PTHR10773:SF19">
    <property type="match status" value="1"/>
</dbReference>
<gene>
    <name evidence="2" type="ORF">PR048_023647</name>
</gene>
<protein>
    <submittedName>
        <fullName evidence="2">Uncharacterized protein</fullName>
    </submittedName>
</protein>
<keyword evidence="3" id="KW-1185">Reference proteome</keyword>
<dbReference type="PANTHER" id="PTHR10773">
    <property type="entry name" value="DNA-DIRECTED RNA POLYMERASES I, II, AND III SUBUNIT RPABC2"/>
    <property type="match status" value="1"/>
</dbReference>
<name>A0ABQ9GUS0_9NEOP</name>
<proteinExistence type="predicted"/>
<comment type="caution">
    <text evidence="2">The sequence shown here is derived from an EMBL/GenBank/DDBJ whole genome shotgun (WGS) entry which is preliminary data.</text>
</comment>